<feature type="compositionally biased region" description="Low complexity" evidence="1">
    <location>
        <begin position="927"/>
        <end position="942"/>
    </location>
</feature>
<name>A0A835SXY5_CHLIN</name>
<dbReference type="AlphaFoldDB" id="A0A835SXY5"/>
<dbReference type="EMBL" id="JAEHOC010000015">
    <property type="protein sequence ID" value="KAG2435367.1"/>
    <property type="molecule type" value="Genomic_DNA"/>
</dbReference>
<feature type="transmembrane region" description="Helical" evidence="2">
    <location>
        <begin position="763"/>
        <end position="786"/>
    </location>
</feature>
<keyword evidence="2" id="KW-0812">Transmembrane</keyword>
<organism evidence="3 4">
    <name type="scientific">Chlamydomonas incerta</name>
    <dbReference type="NCBI Taxonomy" id="51695"/>
    <lineage>
        <taxon>Eukaryota</taxon>
        <taxon>Viridiplantae</taxon>
        <taxon>Chlorophyta</taxon>
        <taxon>core chlorophytes</taxon>
        <taxon>Chlorophyceae</taxon>
        <taxon>CS clade</taxon>
        <taxon>Chlamydomonadales</taxon>
        <taxon>Chlamydomonadaceae</taxon>
        <taxon>Chlamydomonas</taxon>
    </lineage>
</organism>
<dbReference type="PANTHER" id="PTHR24216:SF65">
    <property type="entry name" value="PAXILLIN-LIKE PROTEIN 1"/>
    <property type="match status" value="1"/>
</dbReference>
<dbReference type="Proteomes" id="UP000650467">
    <property type="component" value="Unassembled WGS sequence"/>
</dbReference>
<evidence type="ECO:0000313" key="3">
    <source>
        <dbReference type="EMBL" id="KAG2435367.1"/>
    </source>
</evidence>
<protein>
    <submittedName>
        <fullName evidence="3">Uncharacterized protein</fullName>
    </submittedName>
</protein>
<keyword evidence="2" id="KW-1133">Transmembrane helix</keyword>
<sequence>MAAGGRAPRGRDRPSHRAAPPSPLPPSPPPPSPAPPSPEPPLPAPPPAGTPLSGSVYLLGSATQCTGKAGPPGELLDVSVDATGALSGKGTAVGYSKDLTVSVAGASCTDAFTGLPVPFALVAPWASPASFVDGVSGIVITPATRLLAATRPSDPSLAAAYGLVGISLPAGTLATNAGPISALKSAIAATRRTGLRMLFADAALAALATAASAAVTSACGSADAAAAAVYNALAARATAAGSVDLFRADLAGEVVTAAASACGKDAPASASADAVALYGKVVAELNLSADASRFTEFTAVPLEATALVAHVLAVVQTKGVAAASNWAAELDAASIKRAAMSSALGLSPALPGSPANLRLNVRAAGPLAKCQVTFKDFTSPSSPRTSASDESGLVSLSQVTVGVATVSGGCRDNALSINRTILSKFAMRALLPPGVENAALDAVAYLASAVFSMDQARAMKDESAPPRLISPDDYKKVYNALNVTDPLPAGTDFARQNWAADTPTGANLIARAYFLNQKLQGALGPTCGFLAGLTRGKRSVDDVVASFIDRMASDLIDGTLRLDEKSYLTGLMRAYLTNGASLPVAFPSAKFSSSPAAAASGGGRRLRQTDPAAGDLLSFDLDQLSALLESVATAVADSSSKLVQLEQEVAAAAAAGTTVNIAEKLQQAAQVASVQQSSLSDTLTNLAQEVAAAVAANDTAALTSKLQSASDSIRADYAPEKLSAMIQSAQVNTAAIKTVAEAGTAVDPAAPGSDRSSGPSGGAIAGAVVGAVAGAAIIAAVTLFIIKRRRDGHHTSPTVHNSPGISTSVSGAVHFDPAQAAPQPAGAAAAVPAISRGPVASARSIAGVAGPNSARSVGTTALSLRDVDIEKGAGAGGSSADPDRSPPTPQQWPSAVPAMLQSPSEGRTPSGRINVVHPVPIVESRSRSTSAGSAAASPRSPAVGVRQGWGPAA</sequence>
<dbReference type="OrthoDB" id="544225at2759"/>
<reference evidence="3" key="1">
    <citation type="journal article" date="2020" name="bioRxiv">
        <title>Comparative genomics of Chlamydomonas.</title>
        <authorList>
            <person name="Craig R.J."/>
            <person name="Hasan A.R."/>
            <person name="Ness R.W."/>
            <person name="Keightley P.D."/>
        </authorList>
    </citation>
    <scope>NUCLEOTIDE SEQUENCE</scope>
    <source>
        <strain evidence="3">SAG 7.73</strain>
    </source>
</reference>
<feature type="region of interest" description="Disordered" evidence="1">
    <location>
        <begin position="1"/>
        <end position="55"/>
    </location>
</feature>
<dbReference type="PANTHER" id="PTHR24216">
    <property type="entry name" value="PAXILLIN-RELATED"/>
    <property type="match status" value="1"/>
</dbReference>
<evidence type="ECO:0000313" key="4">
    <source>
        <dbReference type="Proteomes" id="UP000650467"/>
    </source>
</evidence>
<feature type="region of interest" description="Disordered" evidence="1">
    <location>
        <begin position="871"/>
        <end position="953"/>
    </location>
</feature>
<feature type="compositionally biased region" description="Pro residues" evidence="1">
    <location>
        <begin position="20"/>
        <end position="49"/>
    </location>
</feature>
<keyword evidence="2" id="KW-0472">Membrane</keyword>
<evidence type="ECO:0000256" key="1">
    <source>
        <dbReference type="SAM" id="MobiDB-lite"/>
    </source>
</evidence>
<proteinExistence type="predicted"/>
<gene>
    <name evidence="3" type="ORF">HXX76_007440</name>
</gene>
<comment type="caution">
    <text evidence="3">The sequence shown here is derived from an EMBL/GenBank/DDBJ whole genome shotgun (WGS) entry which is preliminary data.</text>
</comment>
<accession>A0A835SXY5</accession>
<keyword evidence="4" id="KW-1185">Reference proteome</keyword>
<evidence type="ECO:0000256" key="2">
    <source>
        <dbReference type="SAM" id="Phobius"/>
    </source>
</evidence>